<sequence length="90" mass="9717">MRRRDISSEDTMLQLKSIGTPLVLAMALFALAGCDQAEKSAQQMLDQAAQSAKQAIDDTNKAAQQALSEAIGTEGHKPEDADKKKDTQEI</sequence>
<dbReference type="AlphaFoldDB" id="A0AA37VWF3"/>
<dbReference type="EMBL" id="BSKJ01000007">
    <property type="protein sequence ID" value="GLO36424.1"/>
    <property type="molecule type" value="Genomic_DNA"/>
</dbReference>
<feature type="compositionally biased region" description="Basic and acidic residues" evidence="1">
    <location>
        <begin position="74"/>
        <end position="90"/>
    </location>
</feature>
<evidence type="ECO:0000256" key="1">
    <source>
        <dbReference type="SAM" id="MobiDB-lite"/>
    </source>
</evidence>
<accession>A0AA37VWF3</accession>
<evidence type="ECO:0000313" key="2">
    <source>
        <dbReference type="EMBL" id="GLO36424.1"/>
    </source>
</evidence>
<dbReference type="Proteomes" id="UP001161257">
    <property type="component" value="Unassembled WGS sequence"/>
</dbReference>
<evidence type="ECO:0000313" key="3">
    <source>
        <dbReference type="Proteomes" id="UP001161257"/>
    </source>
</evidence>
<reference evidence="2" key="1">
    <citation type="submission" date="2023-01" db="EMBL/GenBank/DDBJ databases">
        <title>Whole-genome sequence of Pseudomonas putida NBRC 14671.</title>
        <authorList>
            <person name="Morohoshi T."/>
            <person name="Someya N."/>
        </authorList>
    </citation>
    <scope>NUCLEOTIDE SEQUENCE</scope>
    <source>
        <strain evidence="2">NBRC 14671</strain>
    </source>
</reference>
<proteinExistence type="predicted"/>
<gene>
    <name evidence="2" type="ORF">PPUN14671_32590</name>
</gene>
<protein>
    <recommendedName>
        <fullName evidence="4">Lipoprotein</fullName>
    </recommendedName>
</protein>
<evidence type="ECO:0008006" key="4">
    <source>
        <dbReference type="Google" id="ProtNLM"/>
    </source>
</evidence>
<feature type="region of interest" description="Disordered" evidence="1">
    <location>
        <begin position="56"/>
        <end position="90"/>
    </location>
</feature>
<dbReference type="PROSITE" id="PS51257">
    <property type="entry name" value="PROKAR_LIPOPROTEIN"/>
    <property type="match status" value="1"/>
</dbReference>
<organism evidence="2 3">
    <name type="scientific">Pseudomonas putida</name>
    <name type="common">Arthrobacter siderocapsulatus</name>
    <dbReference type="NCBI Taxonomy" id="303"/>
    <lineage>
        <taxon>Bacteria</taxon>
        <taxon>Pseudomonadati</taxon>
        <taxon>Pseudomonadota</taxon>
        <taxon>Gammaproteobacteria</taxon>
        <taxon>Pseudomonadales</taxon>
        <taxon>Pseudomonadaceae</taxon>
        <taxon>Pseudomonas</taxon>
    </lineage>
</organism>
<name>A0AA37VWF3_PSEPU</name>
<comment type="caution">
    <text evidence="2">The sequence shown here is derived from an EMBL/GenBank/DDBJ whole genome shotgun (WGS) entry which is preliminary data.</text>
</comment>